<reference evidence="2 3" key="1">
    <citation type="journal article" date="2013" name="Genome Announc.">
        <title>Complete Genome Sequence of the Solvent Producer Clostridium saccharobutylicum NCP262 (DSM 13864).</title>
        <authorList>
            <person name="Poehlein A."/>
            <person name="Hartwich K."/>
            <person name="Krabben P."/>
            <person name="Ehrenreich A."/>
            <person name="Liebl W."/>
            <person name="Durre P."/>
            <person name="Gottschalk G."/>
            <person name="Daniel R."/>
        </authorList>
    </citation>
    <scope>NUCLEOTIDE SEQUENCE [LARGE SCALE GENOMIC DNA]</scope>
    <source>
        <strain evidence="2">DSM 13864</strain>
    </source>
</reference>
<dbReference type="Proteomes" id="UP000017118">
    <property type="component" value="Chromosome"/>
</dbReference>
<dbReference type="InterPro" id="IPR000073">
    <property type="entry name" value="AB_hydrolase_1"/>
</dbReference>
<keyword evidence="2" id="KW-0378">Hydrolase</keyword>
<dbReference type="InterPro" id="IPR029058">
    <property type="entry name" value="AB_hydrolase_fold"/>
</dbReference>
<evidence type="ECO:0000313" key="2">
    <source>
        <dbReference type="EMBL" id="AGX42704.1"/>
    </source>
</evidence>
<name>U5MPG6_CLOSA</name>
<evidence type="ECO:0000313" key="3">
    <source>
        <dbReference type="Proteomes" id="UP000017118"/>
    </source>
</evidence>
<protein>
    <submittedName>
        <fullName evidence="2">Alpha/beta hydrolase family</fullName>
    </submittedName>
</protein>
<gene>
    <name evidence="2" type="ORF">CLSA_c17090</name>
</gene>
<dbReference type="PATRIC" id="fig|1345695.10.peg.3831"/>
<dbReference type="HOGENOM" id="CLU_095267_0_0_9"/>
<organism evidence="2 3">
    <name type="scientific">Clostridium saccharobutylicum DSM 13864</name>
    <dbReference type="NCBI Taxonomy" id="1345695"/>
    <lineage>
        <taxon>Bacteria</taxon>
        <taxon>Bacillati</taxon>
        <taxon>Bacillota</taxon>
        <taxon>Clostridia</taxon>
        <taxon>Eubacteriales</taxon>
        <taxon>Clostridiaceae</taxon>
        <taxon>Clostridium</taxon>
    </lineage>
</organism>
<proteinExistence type="predicted"/>
<dbReference type="Gene3D" id="3.40.50.1820">
    <property type="entry name" value="alpha/beta hydrolase"/>
    <property type="match status" value="1"/>
</dbReference>
<dbReference type="RefSeq" id="WP_022745268.1">
    <property type="nucleotide sequence ID" value="NC_022571.1"/>
</dbReference>
<dbReference type="KEGG" id="csb:CLSA_c17090"/>
<dbReference type="GeneID" id="55474197"/>
<evidence type="ECO:0000259" key="1">
    <source>
        <dbReference type="Pfam" id="PF00561"/>
    </source>
</evidence>
<dbReference type="EMBL" id="CP006721">
    <property type="protein sequence ID" value="AGX42704.1"/>
    <property type="molecule type" value="Genomic_DNA"/>
</dbReference>
<keyword evidence="3" id="KW-1185">Reference proteome</keyword>
<dbReference type="eggNOG" id="COG0596">
    <property type="taxonomic scope" value="Bacteria"/>
</dbReference>
<feature type="domain" description="AB hydrolase-1" evidence="1">
    <location>
        <begin position="15"/>
        <end position="128"/>
    </location>
</feature>
<dbReference type="GO" id="GO:0016787">
    <property type="term" value="F:hydrolase activity"/>
    <property type="evidence" value="ECO:0007669"/>
    <property type="project" value="UniProtKB-KW"/>
</dbReference>
<dbReference type="SUPFAM" id="SSF53474">
    <property type="entry name" value="alpha/beta-Hydrolases"/>
    <property type="match status" value="1"/>
</dbReference>
<dbReference type="Pfam" id="PF00561">
    <property type="entry name" value="Abhydrolase_1"/>
    <property type="match status" value="1"/>
</dbReference>
<accession>U5MPG6</accession>
<sequence length="257" mass="29812">MHLKVYEFGNEEKPSIMLLPGTCCHWKNNFSKVIDLLTEDFFVVCVSYDGFDETENIEFPDMLTEVAKIEDYIRQRFNGKIHAVYGCSLGGSFVGLMVQRRKIYMNHGILGSSDLDQATKQIAAVKTKLMISFFYKMLHIGKVPRFIRKRMLKKGGEEFTINGLRMMGIGGVDMSFVTKKSMKNQFYTDLITKLENNIQVPGTTIHCFYAAKMGKKYKSRYEQHFRRPHIIEHNLLHEELLVCNPKEWVENIKSCIL</sequence>
<dbReference type="AlphaFoldDB" id="U5MPG6"/>